<dbReference type="InterPro" id="IPR050685">
    <property type="entry name" value="LDLR"/>
</dbReference>
<dbReference type="PROSITE" id="PS50068">
    <property type="entry name" value="LDLRA_2"/>
    <property type="match status" value="3"/>
</dbReference>
<dbReference type="InterPro" id="IPR000742">
    <property type="entry name" value="EGF"/>
</dbReference>
<feature type="disulfide bond" evidence="9">
    <location>
        <begin position="740"/>
        <end position="755"/>
    </location>
</feature>
<feature type="disulfide bond" evidence="9">
    <location>
        <begin position="194"/>
        <end position="209"/>
    </location>
</feature>
<dbReference type="EMBL" id="CAJNOR010004815">
    <property type="protein sequence ID" value="CAF1528979.1"/>
    <property type="molecule type" value="Genomic_DNA"/>
</dbReference>
<dbReference type="Pfam" id="PF00057">
    <property type="entry name" value="Ldl_recept_a"/>
    <property type="match status" value="1"/>
</dbReference>
<keyword evidence="15" id="KW-1185">Reference proteome</keyword>
<feature type="disulfide bond" evidence="8">
    <location>
        <begin position="1051"/>
        <end position="1060"/>
    </location>
</feature>
<keyword evidence="4" id="KW-0677">Repeat</keyword>
<feature type="signal peptide" evidence="11">
    <location>
        <begin position="1"/>
        <end position="15"/>
    </location>
</feature>
<evidence type="ECO:0000313" key="15">
    <source>
        <dbReference type="Proteomes" id="UP000663828"/>
    </source>
</evidence>
<evidence type="ECO:0000256" key="3">
    <source>
        <dbReference type="ARBA" id="ARBA00022692"/>
    </source>
</evidence>
<keyword evidence="6 10" id="KW-0472">Membrane</keyword>
<keyword evidence="5 10" id="KW-1133">Transmembrane helix</keyword>
<keyword evidence="8" id="KW-0245">EGF-like domain</keyword>
<evidence type="ECO:0000313" key="14">
    <source>
        <dbReference type="EMBL" id="CAF1528979.1"/>
    </source>
</evidence>
<accession>A0A815UQI3</accession>
<feature type="disulfide bond" evidence="8">
    <location>
        <begin position="946"/>
        <end position="956"/>
    </location>
</feature>
<dbReference type="PROSITE" id="PS50026">
    <property type="entry name" value="EGF_3"/>
    <property type="match status" value="4"/>
</dbReference>
<evidence type="ECO:0000256" key="7">
    <source>
        <dbReference type="ARBA" id="ARBA00023157"/>
    </source>
</evidence>
<evidence type="ECO:0000256" key="8">
    <source>
        <dbReference type="PROSITE-ProRule" id="PRU00076"/>
    </source>
</evidence>
<comment type="caution">
    <text evidence="8">Lacks conserved residue(s) required for the propagation of feature annotation.</text>
</comment>
<feature type="domain" description="EGF-like" evidence="12">
    <location>
        <begin position="1022"/>
        <end position="1061"/>
    </location>
</feature>
<dbReference type="SMART" id="SM00181">
    <property type="entry name" value="EGF"/>
    <property type="match status" value="5"/>
</dbReference>
<name>A0A815UQI3_ADIRI</name>
<evidence type="ECO:0000256" key="10">
    <source>
        <dbReference type="SAM" id="Phobius"/>
    </source>
</evidence>
<comment type="subcellular location">
    <subcellularLocation>
        <location evidence="2">Endomembrane system</location>
    </subcellularLocation>
    <subcellularLocation>
        <location evidence="1">Membrane</location>
        <topology evidence="1">Single-pass membrane protein</topology>
    </subcellularLocation>
</comment>
<feature type="disulfide bond" evidence="8">
    <location>
        <begin position="1010"/>
        <end position="1019"/>
    </location>
</feature>
<dbReference type="GO" id="GO:0016192">
    <property type="term" value="P:vesicle-mediated transport"/>
    <property type="evidence" value="ECO:0007669"/>
    <property type="project" value="UniProtKB-ARBA"/>
</dbReference>
<evidence type="ECO:0000256" key="1">
    <source>
        <dbReference type="ARBA" id="ARBA00004167"/>
    </source>
</evidence>
<gene>
    <name evidence="13" type="ORF">EDS130_LOCUS44074</name>
    <name evidence="14" type="ORF">XAT740_LOCUS41319</name>
</gene>
<comment type="caution">
    <text evidence="13">The sequence shown here is derived from an EMBL/GenBank/DDBJ whole genome shotgun (WGS) entry which is preliminary data.</text>
</comment>
<dbReference type="PRINTS" id="PR00261">
    <property type="entry name" value="LDLRECEPTOR"/>
</dbReference>
<feature type="disulfide bond" evidence="8">
    <location>
        <begin position="969"/>
        <end position="978"/>
    </location>
</feature>
<evidence type="ECO:0000256" key="9">
    <source>
        <dbReference type="PROSITE-ProRule" id="PRU00124"/>
    </source>
</evidence>
<keyword evidence="11" id="KW-0732">Signal</keyword>
<feature type="disulfide bond" evidence="8">
    <location>
        <begin position="991"/>
        <end position="1008"/>
    </location>
</feature>
<dbReference type="Proteomes" id="UP000663828">
    <property type="component" value="Unassembled WGS sequence"/>
</dbReference>
<evidence type="ECO:0000256" key="4">
    <source>
        <dbReference type="ARBA" id="ARBA00022737"/>
    </source>
</evidence>
<evidence type="ECO:0000256" key="6">
    <source>
        <dbReference type="ARBA" id="ARBA00023136"/>
    </source>
</evidence>
<feature type="disulfide bond" evidence="9">
    <location>
        <begin position="728"/>
        <end position="746"/>
    </location>
</feature>
<feature type="disulfide bond" evidence="9">
    <location>
        <begin position="721"/>
        <end position="733"/>
    </location>
</feature>
<dbReference type="Gene3D" id="4.10.400.10">
    <property type="entry name" value="Low-density Lipoprotein Receptor"/>
    <property type="match status" value="3"/>
</dbReference>
<dbReference type="PANTHER" id="PTHR24270">
    <property type="entry name" value="LOW-DENSITY LIPOPROTEIN RECEPTOR-RELATED"/>
    <property type="match status" value="1"/>
</dbReference>
<dbReference type="SMART" id="SM00192">
    <property type="entry name" value="LDLa"/>
    <property type="match status" value="6"/>
</dbReference>
<feature type="domain" description="EGF-like" evidence="12">
    <location>
        <begin position="942"/>
        <end position="979"/>
    </location>
</feature>
<dbReference type="OrthoDB" id="2019384at2759"/>
<evidence type="ECO:0000313" key="13">
    <source>
        <dbReference type="EMBL" id="CAF1524005.1"/>
    </source>
</evidence>
<dbReference type="InterPro" id="IPR023415">
    <property type="entry name" value="LDLR_class-A_CS"/>
</dbReference>
<evidence type="ECO:0000256" key="5">
    <source>
        <dbReference type="ARBA" id="ARBA00022989"/>
    </source>
</evidence>
<dbReference type="CDD" id="cd00112">
    <property type="entry name" value="LDLa"/>
    <property type="match status" value="1"/>
</dbReference>
<protein>
    <recommendedName>
        <fullName evidence="12">EGF-like domain-containing protein</fullName>
    </recommendedName>
</protein>
<evidence type="ECO:0000313" key="16">
    <source>
        <dbReference type="Proteomes" id="UP000663852"/>
    </source>
</evidence>
<feature type="chain" id="PRO_5036412350" description="EGF-like domain-containing protein" evidence="11">
    <location>
        <begin position="16"/>
        <end position="1341"/>
    </location>
</feature>
<dbReference type="SUPFAM" id="SSF57424">
    <property type="entry name" value="LDL receptor-like module"/>
    <property type="match status" value="3"/>
</dbReference>
<dbReference type="SUPFAM" id="SSF57196">
    <property type="entry name" value="EGF/Laminin"/>
    <property type="match status" value="2"/>
</dbReference>
<dbReference type="GO" id="GO:0005886">
    <property type="term" value="C:plasma membrane"/>
    <property type="evidence" value="ECO:0007669"/>
    <property type="project" value="TreeGrafter"/>
</dbReference>
<dbReference type="InterPro" id="IPR036055">
    <property type="entry name" value="LDL_receptor-like_sf"/>
</dbReference>
<dbReference type="PANTHER" id="PTHR24270:SF61">
    <property type="entry name" value="EGF-LIKE DOMAIN-CONTAINING PROTEIN"/>
    <property type="match status" value="1"/>
</dbReference>
<dbReference type="EMBL" id="CAJNOJ010000799">
    <property type="protein sequence ID" value="CAF1524005.1"/>
    <property type="molecule type" value="Genomic_DNA"/>
</dbReference>
<keyword evidence="7 8" id="KW-1015">Disulfide bond</keyword>
<organism evidence="13 16">
    <name type="scientific">Adineta ricciae</name>
    <name type="common">Rotifer</name>
    <dbReference type="NCBI Taxonomy" id="249248"/>
    <lineage>
        <taxon>Eukaryota</taxon>
        <taxon>Metazoa</taxon>
        <taxon>Spiralia</taxon>
        <taxon>Gnathifera</taxon>
        <taxon>Rotifera</taxon>
        <taxon>Eurotatoria</taxon>
        <taxon>Bdelloidea</taxon>
        <taxon>Adinetida</taxon>
        <taxon>Adinetidae</taxon>
        <taxon>Adineta</taxon>
    </lineage>
</organism>
<dbReference type="PROSITE" id="PS01209">
    <property type="entry name" value="LDLRA_1"/>
    <property type="match status" value="1"/>
</dbReference>
<reference evidence="13" key="1">
    <citation type="submission" date="2021-02" db="EMBL/GenBank/DDBJ databases">
        <authorList>
            <person name="Nowell W R."/>
        </authorList>
    </citation>
    <scope>NUCLEOTIDE SEQUENCE</scope>
</reference>
<feature type="disulfide bond" evidence="8">
    <location>
        <begin position="1257"/>
        <end position="1266"/>
    </location>
</feature>
<dbReference type="Gene3D" id="2.10.25.10">
    <property type="entry name" value="Laminin"/>
    <property type="match status" value="3"/>
</dbReference>
<dbReference type="PROSITE" id="PS00022">
    <property type="entry name" value="EGF_1"/>
    <property type="match status" value="4"/>
</dbReference>
<evidence type="ECO:0000256" key="11">
    <source>
        <dbReference type="SAM" id="SignalP"/>
    </source>
</evidence>
<proteinExistence type="predicted"/>
<keyword evidence="3 10" id="KW-0812">Transmembrane</keyword>
<evidence type="ECO:0000256" key="2">
    <source>
        <dbReference type="ARBA" id="ARBA00004308"/>
    </source>
</evidence>
<sequence length="1341" mass="153617">MKALIVKLLLLFGRAQNNFEQLKIYHTNYPANIDGDHSCIYRYASTANGKGRYLIPYCIRTREVKYIDEPKICHGILYTFDELTRQKVSVDDLVLWNAPMDIVTDYAEWLPSKLNSQSVYCNCSSHRSSFGNRCQYQFVFEGFSLNHIVEQTFALKAAMNRDIRTLTPDNITCYIALQCKTIIPDFCLDWRQVCDGAVDCENGEDEENCQEMLLSECYSDTEYRCRSGHCIPYSFSFDLTLDCLDFYDEQEVFEKTMVCVISPSVDCEEHMCGLSRLSCGDGECFPGKHGLNGALCSGERVRLLIKKMFSFDAGENSSVSKKCYSTLLADFGLDLFFESIDSDSEEELTDVHYYDSNNPHPCTGTFLFPLNPIVFPFIRLGHKVHARGWHEWPLICINRSEVNQSDEELFFDMEGYACISSIKYSKRVRPVELKNLRDIVVLIQSIRVGFSHSYSTVTAPSLYRCTHGMHISRHNQFDGYYDCFTNDGDEDIITMSCYQDFENRYQCFRTGIVCIPRRGLNDGQLDCVDGDDELFGISCTEEYDCNHFRFKQLWPHSLFPVVYDEICNGEEIFDPRWLEIHGDLDTDETDCDYWPCNARSIRCNGKWDKKDGCDEIGCSNPFPIFYIRRISHCAPDEHYCAKFNKTTMGCLPVSKAADNVVDCLFSTDERGRLNKVRDSYLLPCSNVSSVYVAEDDLCNRDQLCPMGEDELLCPWHLASSCSDSEFTCKNGTCIPRRRRCDDRIDCQEGEDEWICDMFARRVPPELMTQRQAITSPLFASSVKLNISTVYAAFHCFRGILLREKDGYDACICPPSYYGKQCELQSHRITISFRVETLSPSNFHAIFQLVFCLLDSQHNHVLSHELLIVSPSVESIYKHLVYIMYPSFWPLSTNKSIHIDMYEMTNFGVNQRSLLSWYYDVQFPFLPVNRLAARLLIERKSANSTACSLLACQHGTCKSFVNSHRHFCQCDGGWTGLACNRSLDHLCKKLHCDPRSKCVALAGDDYALCLCPLGWTGINCRIPTHSCKNVHCKNGGGCISLDERARQYQCQCPTHYFGDLCQFSEAQLTMYMSSTTTYTRLMIIHFLHAPPSIAGSLLHRSIDFRHNIYPGTSITVRENSQKILSSFIIAQLIHDINEPYYGSYHLLAYSSNKNYTDLSTSINVANRCPHVHEYMNASMKHDNWLRRVKFYPKFLVNVTCYHDERFLCFIEDDAAGATWNCLIVNHQVASCIERNYCENGGRCFQKQISGQLDYTCICPECHYGEFCQLSMTQYSLTIDSILGQIIITNMPISKQPLVIQIILALVSILYLAVHWYPIHARQHVSGALSSINTRGCKHIVPL</sequence>
<feature type="domain" description="EGF-like" evidence="12">
    <location>
        <begin position="982"/>
        <end position="1020"/>
    </location>
</feature>
<dbReference type="GO" id="GO:0012505">
    <property type="term" value="C:endomembrane system"/>
    <property type="evidence" value="ECO:0007669"/>
    <property type="project" value="UniProtKB-SubCell"/>
</dbReference>
<evidence type="ECO:0000259" key="12">
    <source>
        <dbReference type="PROSITE" id="PS50026"/>
    </source>
</evidence>
<dbReference type="Proteomes" id="UP000663852">
    <property type="component" value="Unassembled WGS sequence"/>
</dbReference>
<dbReference type="PROSITE" id="PS01186">
    <property type="entry name" value="EGF_2"/>
    <property type="match status" value="2"/>
</dbReference>
<feature type="domain" description="EGF-like" evidence="12">
    <location>
        <begin position="1226"/>
        <end position="1267"/>
    </location>
</feature>
<feature type="transmembrane region" description="Helical" evidence="10">
    <location>
        <begin position="1296"/>
        <end position="1315"/>
    </location>
</feature>
<dbReference type="InterPro" id="IPR002172">
    <property type="entry name" value="LDrepeatLR_classA_rpt"/>
</dbReference>